<evidence type="ECO:0000313" key="4">
    <source>
        <dbReference type="Proteomes" id="UP000321353"/>
    </source>
</evidence>
<accession>A0A5B9MK36</accession>
<keyword evidence="2" id="KW-0472">Membrane</keyword>
<keyword evidence="1" id="KW-0175">Coiled coil</keyword>
<organism evidence="3 4">
    <name type="scientific">Stieleria maiorica</name>
    <dbReference type="NCBI Taxonomy" id="2795974"/>
    <lineage>
        <taxon>Bacteria</taxon>
        <taxon>Pseudomonadati</taxon>
        <taxon>Planctomycetota</taxon>
        <taxon>Planctomycetia</taxon>
        <taxon>Pirellulales</taxon>
        <taxon>Pirellulaceae</taxon>
        <taxon>Stieleria</taxon>
    </lineage>
</organism>
<reference evidence="3 4" key="1">
    <citation type="submission" date="2019-02" db="EMBL/GenBank/DDBJ databases">
        <title>Planctomycetal bacteria perform biofilm scaping via a novel small molecule.</title>
        <authorList>
            <person name="Jeske O."/>
            <person name="Boedeker C."/>
            <person name="Wiegand S."/>
            <person name="Breitling P."/>
            <person name="Kallscheuer N."/>
            <person name="Jogler M."/>
            <person name="Rohde M."/>
            <person name="Petersen J."/>
            <person name="Medema M.H."/>
            <person name="Surup F."/>
            <person name="Jogler C."/>
        </authorList>
    </citation>
    <scope>NUCLEOTIDE SEQUENCE [LARGE SCALE GENOMIC DNA]</scope>
    <source>
        <strain evidence="3 4">Mal15</strain>
    </source>
</reference>
<feature type="transmembrane region" description="Helical" evidence="2">
    <location>
        <begin position="12"/>
        <end position="35"/>
    </location>
</feature>
<feature type="coiled-coil region" evidence="1">
    <location>
        <begin position="77"/>
        <end position="163"/>
    </location>
</feature>
<keyword evidence="2" id="KW-0812">Transmembrane</keyword>
<keyword evidence="4" id="KW-1185">Reference proteome</keyword>
<evidence type="ECO:0000313" key="3">
    <source>
        <dbReference type="EMBL" id="QEG01244.1"/>
    </source>
</evidence>
<sequence length="291" mass="32281">MRRRRSEQAVNLFAFQDIITGVAGVMLFILLLLVVQLSLRLATQAAEMQAELTVDPSVARASTTPPAELVEDPAQDLIALQNELKNLRRDNQALLDATERDLDAEIQAAQSELAEIVRRAEATKSQAEQLQQQVAAGEMSDERKQILELRERLREQLDSLKQEQVLHRSGKLVAFKTTATPSRPMWVVDLRDTYAELFDVLDPGDVTAVSYDRNQLPMMVVRQIRDVLSEKTKTQSIILVLRPSVAGAGAVFLSEFRDAGFHLALELLDEDSQITAQGSVPVRADAQGDAP</sequence>
<dbReference type="RefSeq" id="WP_147870343.1">
    <property type="nucleotide sequence ID" value="NZ_CP036264.1"/>
</dbReference>
<keyword evidence="2" id="KW-1133">Transmembrane helix</keyword>
<gene>
    <name evidence="3" type="ORF">Mal15_53200</name>
</gene>
<dbReference type="EMBL" id="CP036264">
    <property type="protein sequence ID" value="QEG01244.1"/>
    <property type="molecule type" value="Genomic_DNA"/>
</dbReference>
<protein>
    <submittedName>
        <fullName evidence="3">Uncharacterized protein</fullName>
    </submittedName>
</protein>
<evidence type="ECO:0000256" key="1">
    <source>
        <dbReference type="SAM" id="Coils"/>
    </source>
</evidence>
<dbReference type="KEGG" id="smam:Mal15_53200"/>
<dbReference type="Proteomes" id="UP000321353">
    <property type="component" value="Chromosome"/>
</dbReference>
<name>A0A5B9MK36_9BACT</name>
<dbReference type="AlphaFoldDB" id="A0A5B9MK36"/>
<evidence type="ECO:0000256" key="2">
    <source>
        <dbReference type="SAM" id="Phobius"/>
    </source>
</evidence>
<proteinExistence type="predicted"/>